<reference evidence="1" key="1">
    <citation type="submission" date="2020-02" db="EMBL/GenBank/DDBJ databases">
        <authorList>
            <person name="Meier V. D."/>
        </authorList>
    </citation>
    <scope>NUCLEOTIDE SEQUENCE</scope>
    <source>
        <strain evidence="1">AVDCRST_MAG56</strain>
    </source>
</reference>
<proteinExistence type="predicted"/>
<gene>
    <name evidence="1" type="ORF">AVDCRST_MAG56-5334</name>
</gene>
<dbReference type="InterPro" id="IPR011042">
    <property type="entry name" value="6-blade_b-propeller_TolB-like"/>
</dbReference>
<accession>A0A6J4KAA2</accession>
<dbReference type="EMBL" id="CADCTQ010000443">
    <property type="protein sequence ID" value="CAA9299945.1"/>
    <property type="molecule type" value="Genomic_DNA"/>
</dbReference>
<protein>
    <submittedName>
        <fullName evidence="1">Cytochrome c551/c552</fullName>
    </submittedName>
</protein>
<dbReference type="InterPro" id="IPR011041">
    <property type="entry name" value="Quinoprot_gluc/sorb_DH_b-prop"/>
</dbReference>
<dbReference type="PANTHER" id="PTHR33546">
    <property type="entry name" value="LARGE, MULTIFUNCTIONAL SECRETED PROTEIN-RELATED"/>
    <property type="match status" value="1"/>
</dbReference>
<dbReference type="SUPFAM" id="SSF50952">
    <property type="entry name" value="Soluble quinoprotein glucose dehydrogenase"/>
    <property type="match status" value="1"/>
</dbReference>
<evidence type="ECO:0000313" key="1">
    <source>
        <dbReference type="EMBL" id="CAA9299945.1"/>
    </source>
</evidence>
<dbReference type="AlphaFoldDB" id="A0A6J4KAA2"/>
<name>A0A6J4KAA2_9SPHI</name>
<sequence length="540" mass="57989">MKKDLFSAITGRWKQNLPKVKSNFHPAVPAFSLVTFLGIAVAISGCEAIDDFLDRLPDDVKDYPLVQVQQGYKIEKVVGNLSFPTSLAWDADGKMYVVEAGGGFLPEPSPARILRVESGKTTEVVNLTAKGVVAPVVGFTHHKGSFYITHRAEDLTGSVSRVAHDGGSVTQILGGFIDSQAEHPLNDIKAGPDGKMYLATGPAGNSGVVGPDLAPFVTRSPNVHTTAAQDIVLLGKNFKDADFRTKDNMSDSVLTGAYVPFGTSTKPGQVIKGTNKPGGAILSFDPGNAEGTLETVAWGLRNVIGLAWNPVTGDMYTAVNGYDIRGSRPVRDQLDPTYKVVKGTWYGFPDYSSGLEPLTMGKFEVEDNLQAPVYIDGKFQGKDLGFVIDHAASGLKAPDPALVVGKHPFHSSPSLLDVAPASWKDFAGQLFIAEWGDLTPPTDPTDLRPVGYRIVRVDPQTKQLAAFVSNRQPGPASMQGKVGEGLERPFDVKFGPDGAMYIVDYGVVKINPLRQGREPYEYVPNTGVIWKVSKSAVSSK</sequence>
<organism evidence="1">
    <name type="scientific">uncultured Cytophagales bacterium</name>
    <dbReference type="NCBI Taxonomy" id="158755"/>
    <lineage>
        <taxon>Bacteria</taxon>
        <taxon>Pseudomonadati</taxon>
        <taxon>Bacteroidota</taxon>
        <taxon>Sphingobacteriia</taxon>
        <taxon>Sphingobacteriales</taxon>
        <taxon>environmental samples</taxon>
    </lineage>
</organism>
<dbReference type="PANTHER" id="PTHR33546:SF1">
    <property type="entry name" value="LARGE, MULTIFUNCTIONAL SECRETED PROTEIN"/>
    <property type="match status" value="1"/>
</dbReference>
<dbReference type="Gene3D" id="2.120.10.30">
    <property type="entry name" value="TolB, C-terminal domain"/>
    <property type="match status" value="1"/>
</dbReference>